<sequence>MSESTKGGYLLGSVPISGQRSPIVPAGSPSVTQSDAIKRSLFLSPAFLQTRKGAELTKGRNLLWSVPISGQRTPIVPAGSPSVTQSAAIKRSLFIPPDKERSEPTKRRNLLWSVPISGQRTPIVPAGSPFVTQSAAIKRSLFIPPVIGICAFFFPVFRRD</sequence>
<keyword evidence="3" id="KW-1185">Reference proteome</keyword>
<accession>A0AAV4XX78</accession>
<gene>
    <name evidence="2" type="ORF">CEXT_507961</name>
</gene>
<dbReference type="AlphaFoldDB" id="A0AAV4XX78"/>
<protein>
    <submittedName>
        <fullName evidence="2">Uncharacterized protein</fullName>
    </submittedName>
</protein>
<evidence type="ECO:0000256" key="1">
    <source>
        <dbReference type="SAM" id="Phobius"/>
    </source>
</evidence>
<dbReference type="Proteomes" id="UP001054945">
    <property type="component" value="Unassembled WGS sequence"/>
</dbReference>
<comment type="caution">
    <text evidence="2">The sequence shown here is derived from an EMBL/GenBank/DDBJ whole genome shotgun (WGS) entry which is preliminary data.</text>
</comment>
<dbReference type="EMBL" id="BPLR01001083">
    <property type="protein sequence ID" value="GIY99760.1"/>
    <property type="molecule type" value="Genomic_DNA"/>
</dbReference>
<keyword evidence="1" id="KW-0472">Membrane</keyword>
<reference evidence="2 3" key="1">
    <citation type="submission" date="2021-06" db="EMBL/GenBank/DDBJ databases">
        <title>Caerostris extrusa draft genome.</title>
        <authorList>
            <person name="Kono N."/>
            <person name="Arakawa K."/>
        </authorList>
    </citation>
    <scope>NUCLEOTIDE SEQUENCE [LARGE SCALE GENOMIC DNA]</scope>
</reference>
<proteinExistence type="predicted"/>
<evidence type="ECO:0000313" key="3">
    <source>
        <dbReference type="Proteomes" id="UP001054945"/>
    </source>
</evidence>
<organism evidence="2 3">
    <name type="scientific">Caerostris extrusa</name>
    <name type="common">Bark spider</name>
    <name type="synonym">Caerostris bankana</name>
    <dbReference type="NCBI Taxonomy" id="172846"/>
    <lineage>
        <taxon>Eukaryota</taxon>
        <taxon>Metazoa</taxon>
        <taxon>Ecdysozoa</taxon>
        <taxon>Arthropoda</taxon>
        <taxon>Chelicerata</taxon>
        <taxon>Arachnida</taxon>
        <taxon>Araneae</taxon>
        <taxon>Araneomorphae</taxon>
        <taxon>Entelegynae</taxon>
        <taxon>Araneoidea</taxon>
        <taxon>Araneidae</taxon>
        <taxon>Caerostris</taxon>
    </lineage>
</organism>
<keyword evidence="1" id="KW-0812">Transmembrane</keyword>
<feature type="transmembrane region" description="Helical" evidence="1">
    <location>
        <begin position="141"/>
        <end position="157"/>
    </location>
</feature>
<keyword evidence="1" id="KW-1133">Transmembrane helix</keyword>
<evidence type="ECO:0000313" key="2">
    <source>
        <dbReference type="EMBL" id="GIY99760.1"/>
    </source>
</evidence>
<name>A0AAV4XX78_CAEEX</name>